<sequence length="636" mass="68908">MEAEVLNPQMMADVNGNNKITNPELEVLKLQELVRKLEKQNEQLRTRANAVNNCSIGPHLQTSLSCSHGGTTCPSDNFCSKYGISSPTQSHLFPPGLGGSTEEPFAYFQPSSVCPDAAEEDSVAVGDTTVMDEVDILDLNIVLPVGEPDSWLYVSPKAKLQGESVLSPLQWCRQVLDHLGPEVELAKMTLCHRLDQAKRWRGVSSVRPYSCIEGLSTLSCPVLPYTKPAALSESPAPLISSAQSFLQPTLPFRASCNLSDRAPTFLSNSNLHNVGRRHAAISPQSSVDSEVGVSELEDDSISMSYKLQDMTDVEVMARLQEDSLRQDYASTSHTTTASRRNSSFSLHSLRRSEMDLEEEDEDEEDDEGYDQLPPPQPRLFRTGSMQRGGLPHSHTFSSFRDCRRSPTTPQFSLSGLSQYLGPSSLTTETHTAYRNSTDKLRRSMPNLIRAPSMPSVPSIPCLASPVNPPSHGPSSLPMISSLRSSQSFDSSSGLARLQSSIPSPGQLTQRVQSVGNFPNTSRHPIKATAYVSPTVQQCPTSSSLSTSISLHSIPSSAALPQPLKHSSSLVPQPLKASGIQPAVTRSSLPRPASFVGTSGVPRASKITQPTRSLLTPPKSMAALSALRDGSWKDGCY</sequence>
<feature type="compositionally biased region" description="Acidic residues" evidence="4">
    <location>
        <begin position="355"/>
        <end position="369"/>
    </location>
</feature>
<evidence type="ECO:0000313" key="5">
    <source>
        <dbReference type="Proteomes" id="UP000504630"/>
    </source>
</evidence>
<dbReference type="PANTHER" id="PTHR22406">
    <property type="entry name" value="NASCENT POLYPEPTIDE-ASSOCIATED COMPLEX SUBUNIT ALPHA, MUSCLE-SPECIFIC FORM"/>
    <property type="match status" value="1"/>
</dbReference>
<dbReference type="RefSeq" id="XP_029314224.1">
    <property type="nucleotide sequence ID" value="XM_029458364.1"/>
</dbReference>
<dbReference type="InParanoid" id="A0A6J2RW89"/>
<keyword evidence="2 3" id="KW-0175">Coiled coil</keyword>
<feature type="compositionally biased region" description="Low complexity" evidence="4">
    <location>
        <begin position="473"/>
        <end position="492"/>
    </location>
</feature>
<organism evidence="5 6">
    <name type="scientific">Cottoperca gobio</name>
    <name type="common">Frogmouth</name>
    <name type="synonym">Aphritis gobio</name>
    <dbReference type="NCBI Taxonomy" id="56716"/>
    <lineage>
        <taxon>Eukaryota</taxon>
        <taxon>Metazoa</taxon>
        <taxon>Chordata</taxon>
        <taxon>Craniata</taxon>
        <taxon>Vertebrata</taxon>
        <taxon>Euteleostomi</taxon>
        <taxon>Actinopterygii</taxon>
        <taxon>Neopterygii</taxon>
        <taxon>Teleostei</taxon>
        <taxon>Neoteleostei</taxon>
        <taxon>Acanthomorphata</taxon>
        <taxon>Eupercaria</taxon>
        <taxon>Perciformes</taxon>
        <taxon>Notothenioidei</taxon>
        <taxon>Bovichtidae</taxon>
        <taxon>Cottoperca</taxon>
    </lineage>
</organism>
<dbReference type="GO" id="GO:0007020">
    <property type="term" value="P:microtubule nucleation"/>
    <property type="evidence" value="ECO:0007669"/>
    <property type="project" value="TreeGrafter"/>
</dbReference>
<evidence type="ECO:0000256" key="1">
    <source>
        <dbReference type="ARBA" id="ARBA00006652"/>
    </source>
</evidence>
<feature type="compositionally biased region" description="Polar residues" evidence="4">
    <location>
        <begin position="497"/>
        <end position="508"/>
    </location>
</feature>
<dbReference type="GO" id="GO:0031122">
    <property type="term" value="P:cytoplasmic microtubule organization"/>
    <property type="evidence" value="ECO:0007669"/>
    <property type="project" value="TreeGrafter"/>
</dbReference>
<dbReference type="AlphaFoldDB" id="A0A6J2RW89"/>
<protein>
    <submittedName>
        <fullName evidence="6">SLAIN motif-containing protein 1a</fullName>
    </submittedName>
</protein>
<dbReference type="KEGG" id="cgob:115025944"/>
<dbReference type="GeneID" id="115025944"/>
<dbReference type="PANTHER" id="PTHR22406:SF2">
    <property type="entry name" value="SLAIN MOTIF-CONTAINING PROTEIN 1"/>
    <property type="match status" value="1"/>
</dbReference>
<feature type="coiled-coil region" evidence="3">
    <location>
        <begin position="27"/>
        <end position="54"/>
    </location>
</feature>
<gene>
    <name evidence="6" type="primary">slain1a</name>
</gene>
<dbReference type="InterPro" id="IPR026179">
    <property type="entry name" value="Slain"/>
</dbReference>
<feature type="region of interest" description="Disordered" evidence="4">
    <location>
        <begin position="328"/>
        <end position="415"/>
    </location>
</feature>
<name>A0A6J2RW89_COTGO</name>
<dbReference type="CTD" id="560157"/>
<accession>A0A6J2RW89</accession>
<evidence type="ECO:0000256" key="2">
    <source>
        <dbReference type="ARBA" id="ARBA00023054"/>
    </source>
</evidence>
<evidence type="ECO:0000256" key="3">
    <source>
        <dbReference type="SAM" id="Coils"/>
    </source>
</evidence>
<feature type="compositionally biased region" description="Low complexity" evidence="4">
    <location>
        <begin position="329"/>
        <end position="343"/>
    </location>
</feature>
<proteinExistence type="inferred from homology"/>
<dbReference type="Proteomes" id="UP000504630">
    <property type="component" value="Chromosome 21"/>
</dbReference>
<evidence type="ECO:0000256" key="4">
    <source>
        <dbReference type="SAM" id="MobiDB-lite"/>
    </source>
</evidence>
<feature type="region of interest" description="Disordered" evidence="4">
    <location>
        <begin position="465"/>
        <end position="508"/>
    </location>
</feature>
<dbReference type="GO" id="GO:0035371">
    <property type="term" value="C:microtubule plus-end"/>
    <property type="evidence" value="ECO:0007669"/>
    <property type="project" value="TreeGrafter"/>
</dbReference>
<keyword evidence="5" id="KW-1185">Reference proteome</keyword>
<dbReference type="GO" id="GO:0031116">
    <property type="term" value="P:positive regulation of microtubule polymerization"/>
    <property type="evidence" value="ECO:0007669"/>
    <property type="project" value="TreeGrafter"/>
</dbReference>
<dbReference type="Pfam" id="PF15301">
    <property type="entry name" value="SLAIN"/>
    <property type="match status" value="1"/>
</dbReference>
<evidence type="ECO:0000313" key="6">
    <source>
        <dbReference type="RefSeq" id="XP_029314224.1"/>
    </source>
</evidence>
<feature type="compositionally biased region" description="Polar residues" evidence="4">
    <location>
        <begin position="405"/>
        <end position="415"/>
    </location>
</feature>
<reference evidence="6" key="1">
    <citation type="submission" date="2025-08" db="UniProtKB">
        <authorList>
            <consortium name="RefSeq"/>
        </authorList>
    </citation>
    <scope>IDENTIFICATION</scope>
</reference>
<feature type="region of interest" description="Disordered" evidence="4">
    <location>
        <begin position="580"/>
        <end position="613"/>
    </location>
</feature>
<comment type="similarity">
    <text evidence="1">Belongs to the SLAIN motif-containing family.</text>
</comment>
<dbReference type="OrthoDB" id="8819875at2759"/>